<dbReference type="GO" id="GO:0004198">
    <property type="term" value="F:calcium-dependent cysteine-type endopeptidase activity"/>
    <property type="evidence" value="ECO:0007669"/>
    <property type="project" value="InterPro"/>
</dbReference>
<dbReference type="CDD" id="cd00044">
    <property type="entry name" value="CysPc"/>
    <property type="match status" value="1"/>
</dbReference>
<feature type="domain" description="Calpain catalytic" evidence="7">
    <location>
        <begin position="24"/>
        <end position="314"/>
    </location>
</feature>
<comment type="similarity">
    <text evidence="1">Belongs to the peptidase C2 family.</text>
</comment>
<dbReference type="InterPro" id="IPR022682">
    <property type="entry name" value="Calpain_domain_III"/>
</dbReference>
<dbReference type="PROSITE" id="PS50203">
    <property type="entry name" value="CALPAIN_CAT"/>
    <property type="match status" value="1"/>
</dbReference>
<evidence type="ECO:0000256" key="5">
    <source>
        <dbReference type="PIRSR" id="PIRSR622684-1"/>
    </source>
</evidence>
<dbReference type="InterPro" id="IPR038765">
    <property type="entry name" value="Papain-like_cys_pep_sf"/>
</dbReference>
<dbReference type="PANTHER" id="PTHR10183">
    <property type="entry name" value="CALPAIN"/>
    <property type="match status" value="1"/>
</dbReference>
<keyword evidence="4 6" id="KW-0788">Thiol protease</keyword>
<dbReference type="GO" id="GO:0005737">
    <property type="term" value="C:cytoplasm"/>
    <property type="evidence" value="ECO:0007669"/>
    <property type="project" value="TreeGrafter"/>
</dbReference>
<accession>A0A834ILK4</accession>
<keyword evidence="2 6" id="KW-0645">Protease</keyword>
<dbReference type="InterPro" id="IPR000169">
    <property type="entry name" value="Pept_cys_AS"/>
</dbReference>
<dbReference type="OrthoDB" id="424753at2759"/>
<dbReference type="Proteomes" id="UP000625711">
    <property type="component" value="Unassembled WGS sequence"/>
</dbReference>
<organism evidence="8 9">
    <name type="scientific">Rhynchophorus ferrugineus</name>
    <name type="common">Red palm weevil</name>
    <name type="synonym">Curculio ferrugineus</name>
    <dbReference type="NCBI Taxonomy" id="354439"/>
    <lineage>
        <taxon>Eukaryota</taxon>
        <taxon>Metazoa</taxon>
        <taxon>Ecdysozoa</taxon>
        <taxon>Arthropoda</taxon>
        <taxon>Hexapoda</taxon>
        <taxon>Insecta</taxon>
        <taxon>Pterygota</taxon>
        <taxon>Neoptera</taxon>
        <taxon>Endopterygota</taxon>
        <taxon>Coleoptera</taxon>
        <taxon>Polyphaga</taxon>
        <taxon>Cucujiformia</taxon>
        <taxon>Curculionidae</taxon>
        <taxon>Dryophthorinae</taxon>
        <taxon>Rhynchophorus</taxon>
    </lineage>
</organism>
<sequence>MDSSICKWLEQDYDKIKADCLKNKKLFVDPKFTNFIEENRDCEVKRPTELCQTPHFFPQDISRLDIQQGELGDCWLVAAIVTLPQHLKLLERVVPKDQHYSEDYAGIFRFRFWKHGGWVEVVVDDRLLIKGGQEKFARSTKSCEYWIALVEKAYAKLYGSYKMLEGGDPGVAMEDLTGGISEQFCLANAPSNLFNILYQSSIRESLLTASIYGDGREKITPLGLVKKHAYSITKVHVVEHTSLPKKAQLLRIKNPWANKMEWKGPWSDRSPQWNAISSSEKQELGLVFENDGEFWISFEDFQEQFTAVNICHITLESLFGHECGAHWYKNKFEDSFKNKKKFVVTLSQPDEGDPESKCSLIVALVPKSLGRDRSRDDHIAIHIYDKDDNVLPPDPSINSRDLVQRHKLPPGQYAVKPRSNGTGDYLLHIYTEQRHDVYNIKEEY</sequence>
<dbReference type="Gene3D" id="3.90.70.10">
    <property type="entry name" value="Cysteine proteinases"/>
    <property type="match status" value="1"/>
</dbReference>
<feature type="active site" evidence="5 6">
    <location>
        <position position="228"/>
    </location>
</feature>
<comment type="caution">
    <text evidence="8">The sequence shown here is derived from an EMBL/GenBank/DDBJ whole genome shotgun (WGS) entry which is preliminary data.</text>
</comment>
<dbReference type="SMART" id="SM00230">
    <property type="entry name" value="CysPc"/>
    <property type="match status" value="1"/>
</dbReference>
<gene>
    <name evidence="8" type="ORF">GWI33_004452</name>
</gene>
<evidence type="ECO:0000256" key="3">
    <source>
        <dbReference type="ARBA" id="ARBA00022801"/>
    </source>
</evidence>
<evidence type="ECO:0000259" key="7">
    <source>
        <dbReference type="PROSITE" id="PS50203"/>
    </source>
</evidence>
<reference evidence="8" key="1">
    <citation type="submission" date="2020-08" db="EMBL/GenBank/DDBJ databases">
        <title>Genome sequencing and assembly of the red palm weevil Rhynchophorus ferrugineus.</title>
        <authorList>
            <person name="Dias G.B."/>
            <person name="Bergman C.M."/>
            <person name="Manee M."/>
        </authorList>
    </citation>
    <scope>NUCLEOTIDE SEQUENCE</scope>
    <source>
        <strain evidence="8">AA-2017</strain>
        <tissue evidence="8">Whole larva</tissue>
    </source>
</reference>
<evidence type="ECO:0000313" key="9">
    <source>
        <dbReference type="Proteomes" id="UP000625711"/>
    </source>
</evidence>
<proteinExistence type="inferred from homology"/>
<dbReference type="PROSITE" id="PS00139">
    <property type="entry name" value="THIOL_PROTEASE_CYS"/>
    <property type="match status" value="1"/>
</dbReference>
<evidence type="ECO:0000256" key="2">
    <source>
        <dbReference type="ARBA" id="ARBA00022670"/>
    </source>
</evidence>
<dbReference type="PANTHER" id="PTHR10183:SF433">
    <property type="entry name" value="CALPAIN-A-RELATED"/>
    <property type="match status" value="1"/>
</dbReference>
<dbReference type="EMBL" id="JAACXV010000230">
    <property type="protein sequence ID" value="KAF7281676.1"/>
    <property type="molecule type" value="Genomic_DNA"/>
</dbReference>
<keyword evidence="9" id="KW-1185">Reference proteome</keyword>
<name>A0A834ILK4_RHYFE</name>
<evidence type="ECO:0000256" key="1">
    <source>
        <dbReference type="ARBA" id="ARBA00007623"/>
    </source>
</evidence>
<dbReference type="FunFam" id="3.90.70.10:FF:000114">
    <property type="entry name" value="Calpain a"/>
    <property type="match status" value="1"/>
</dbReference>
<feature type="active site" evidence="5 6">
    <location>
        <position position="254"/>
    </location>
</feature>
<dbReference type="InterPro" id="IPR022684">
    <property type="entry name" value="Calpain_cysteine_protease"/>
</dbReference>
<dbReference type="SUPFAM" id="SSF49758">
    <property type="entry name" value="Calpain large subunit, middle domain (domain III)"/>
    <property type="match status" value="1"/>
</dbReference>
<evidence type="ECO:0000256" key="4">
    <source>
        <dbReference type="ARBA" id="ARBA00022807"/>
    </source>
</evidence>
<dbReference type="Pfam" id="PF00648">
    <property type="entry name" value="Peptidase_C2"/>
    <property type="match status" value="1"/>
</dbReference>
<evidence type="ECO:0000256" key="6">
    <source>
        <dbReference type="PROSITE-ProRule" id="PRU00239"/>
    </source>
</evidence>
<dbReference type="Pfam" id="PF01067">
    <property type="entry name" value="Calpain_III"/>
    <property type="match status" value="1"/>
</dbReference>
<protein>
    <recommendedName>
        <fullName evidence="7">Calpain catalytic domain-containing protein</fullName>
    </recommendedName>
</protein>
<dbReference type="GO" id="GO:0006508">
    <property type="term" value="P:proteolysis"/>
    <property type="evidence" value="ECO:0007669"/>
    <property type="project" value="UniProtKB-KW"/>
</dbReference>
<feature type="active site" evidence="5 6">
    <location>
        <position position="74"/>
    </location>
</feature>
<dbReference type="AlphaFoldDB" id="A0A834ILK4"/>
<keyword evidence="3 6" id="KW-0378">Hydrolase</keyword>
<dbReference type="InterPro" id="IPR036213">
    <property type="entry name" value="Calpain_III_sf"/>
</dbReference>
<evidence type="ECO:0000313" key="8">
    <source>
        <dbReference type="EMBL" id="KAF7281676.1"/>
    </source>
</evidence>
<dbReference type="InterPro" id="IPR001300">
    <property type="entry name" value="Peptidase_C2_calpain_cat"/>
</dbReference>
<dbReference type="SUPFAM" id="SSF54001">
    <property type="entry name" value="Cysteine proteinases"/>
    <property type="match status" value="1"/>
</dbReference>
<dbReference type="Gene3D" id="2.60.120.380">
    <property type="match status" value="1"/>
</dbReference>
<dbReference type="PRINTS" id="PR00704">
    <property type="entry name" value="CALPAIN"/>
</dbReference>